<dbReference type="AlphaFoldDB" id="A0A1I5SZT4"/>
<gene>
    <name evidence="1" type="ORF">SAMN04515674_105299</name>
</gene>
<keyword evidence="2" id="KW-1185">Reference proteome</keyword>
<organism evidence="1 2">
    <name type="scientific">Pseudarcicella hirudinis</name>
    <dbReference type="NCBI Taxonomy" id="1079859"/>
    <lineage>
        <taxon>Bacteria</taxon>
        <taxon>Pseudomonadati</taxon>
        <taxon>Bacteroidota</taxon>
        <taxon>Cytophagia</taxon>
        <taxon>Cytophagales</taxon>
        <taxon>Flectobacillaceae</taxon>
        <taxon>Pseudarcicella</taxon>
    </lineage>
</organism>
<dbReference type="RefSeq" id="WP_092016896.1">
    <property type="nucleotide sequence ID" value="NZ_FOXH01000005.1"/>
</dbReference>
<dbReference type="EMBL" id="FOXH01000005">
    <property type="protein sequence ID" value="SFP76285.1"/>
    <property type="molecule type" value="Genomic_DNA"/>
</dbReference>
<accession>A0A1I5SZT4</accession>
<name>A0A1I5SZT4_9BACT</name>
<dbReference type="STRING" id="1079859.SAMN04515674_105299"/>
<protein>
    <submittedName>
        <fullName evidence="1">Uncharacterized protein</fullName>
    </submittedName>
</protein>
<sequence>MKKPINFFLESIDKEIMIKKEDNAFVPILIKDLCHARELHQSQKAEKPVIFLSCEEFEEIKERLKCDLRKIKP</sequence>
<evidence type="ECO:0000313" key="1">
    <source>
        <dbReference type="EMBL" id="SFP76285.1"/>
    </source>
</evidence>
<dbReference type="Proteomes" id="UP000199306">
    <property type="component" value="Unassembled WGS sequence"/>
</dbReference>
<proteinExistence type="predicted"/>
<evidence type="ECO:0000313" key="2">
    <source>
        <dbReference type="Proteomes" id="UP000199306"/>
    </source>
</evidence>
<reference evidence="1 2" key="1">
    <citation type="submission" date="2016-10" db="EMBL/GenBank/DDBJ databases">
        <authorList>
            <person name="de Groot N.N."/>
        </authorList>
    </citation>
    <scope>NUCLEOTIDE SEQUENCE [LARGE SCALE GENOMIC DNA]</scope>
    <source>
        <strain evidence="2">E92,LMG 26720,CCM 7988</strain>
    </source>
</reference>